<dbReference type="Proteomes" id="UP000827092">
    <property type="component" value="Unassembled WGS sequence"/>
</dbReference>
<protein>
    <recommendedName>
        <fullName evidence="3">Universal stress protein</fullName>
    </recommendedName>
</protein>
<dbReference type="AlphaFoldDB" id="A0AAV6TEM4"/>
<feature type="non-terminal residue" evidence="1">
    <location>
        <position position="1"/>
    </location>
</feature>
<organism evidence="1 2">
    <name type="scientific">Oedothorax gibbosus</name>
    <dbReference type="NCBI Taxonomy" id="931172"/>
    <lineage>
        <taxon>Eukaryota</taxon>
        <taxon>Metazoa</taxon>
        <taxon>Ecdysozoa</taxon>
        <taxon>Arthropoda</taxon>
        <taxon>Chelicerata</taxon>
        <taxon>Arachnida</taxon>
        <taxon>Araneae</taxon>
        <taxon>Araneomorphae</taxon>
        <taxon>Entelegynae</taxon>
        <taxon>Araneoidea</taxon>
        <taxon>Linyphiidae</taxon>
        <taxon>Erigoninae</taxon>
        <taxon>Oedothorax</taxon>
    </lineage>
</organism>
<evidence type="ECO:0008006" key="3">
    <source>
        <dbReference type="Google" id="ProtNLM"/>
    </source>
</evidence>
<proteinExistence type="predicted"/>
<gene>
    <name evidence="1" type="ORF">JTE90_023922</name>
</gene>
<accession>A0AAV6TEM4</accession>
<name>A0AAV6TEM4_9ARAC</name>
<dbReference type="EMBL" id="JAFNEN010005741">
    <property type="protein sequence ID" value="KAG8162612.1"/>
    <property type="molecule type" value="Genomic_DNA"/>
</dbReference>
<evidence type="ECO:0000313" key="2">
    <source>
        <dbReference type="Proteomes" id="UP000827092"/>
    </source>
</evidence>
<reference evidence="1 2" key="1">
    <citation type="journal article" date="2022" name="Nat. Ecol. Evol.">
        <title>A masculinizing supergene underlies an exaggerated male reproductive morph in a spider.</title>
        <authorList>
            <person name="Hendrickx F."/>
            <person name="De Corte Z."/>
            <person name="Sonet G."/>
            <person name="Van Belleghem S.M."/>
            <person name="Kostlbacher S."/>
            <person name="Vangestel C."/>
        </authorList>
    </citation>
    <scope>NUCLEOTIDE SEQUENCE [LARGE SCALE GENOMIC DNA]</scope>
    <source>
        <strain evidence="1">W744_W776</strain>
    </source>
</reference>
<keyword evidence="2" id="KW-1185">Reference proteome</keyword>
<evidence type="ECO:0000313" key="1">
    <source>
        <dbReference type="EMBL" id="KAG8162612.1"/>
    </source>
</evidence>
<sequence>AIQTGSSRHDGGFYEELRQQGSAIKLTTICPITVALG</sequence>
<comment type="caution">
    <text evidence="1">The sequence shown here is derived from an EMBL/GenBank/DDBJ whole genome shotgun (WGS) entry which is preliminary data.</text>
</comment>